<dbReference type="Proteomes" id="UP000435357">
    <property type="component" value="Unassembled WGS sequence"/>
</dbReference>
<dbReference type="Pfam" id="PF13568">
    <property type="entry name" value="OMP_b-brl_2"/>
    <property type="match status" value="1"/>
</dbReference>
<evidence type="ECO:0000313" key="3">
    <source>
        <dbReference type="EMBL" id="KAB1062871.1"/>
    </source>
</evidence>
<evidence type="ECO:0000256" key="1">
    <source>
        <dbReference type="SAM" id="SignalP"/>
    </source>
</evidence>
<accession>A0A6N6M4X1</accession>
<comment type="caution">
    <text evidence="3">The sequence shown here is derived from an EMBL/GenBank/DDBJ whole genome shotgun (WGS) entry which is preliminary data.</text>
</comment>
<dbReference type="AlphaFoldDB" id="A0A6N6M4X1"/>
<dbReference type="EMBL" id="WACR01000010">
    <property type="protein sequence ID" value="KAB1062871.1"/>
    <property type="molecule type" value="Genomic_DNA"/>
</dbReference>
<keyword evidence="1" id="KW-0732">Signal</keyword>
<dbReference type="RefSeq" id="WP_151169528.1">
    <property type="nucleotide sequence ID" value="NZ_WACR01000010.1"/>
</dbReference>
<proteinExistence type="predicted"/>
<sequence>MKPINVVKHSAAIAFVLFSSVFAISQDNEDVKTARLGLNLSPNLGWISPDNDGYSGEGVKLGLQYGLSMDFVLFNNPNYYLATGVKLSHIGGKLSHPDRPNYLGEDNDRARGVSEANYSLRYVDVPFAIKLKTNEIGFAYYYGLFGLEGGVNIKAEADYDYTDQKGSSAELKDVDVKDDVSLFRADLVFGGGMERTLSGNTRIVLGIHYHNGFTNIVNGRSYDLESNGSFSKDQELKNRQHFVKLNIGITF</sequence>
<dbReference type="InterPro" id="IPR025665">
    <property type="entry name" value="Beta-barrel_OMP_2"/>
</dbReference>
<reference evidence="3 4" key="1">
    <citation type="submission" date="2019-09" db="EMBL/GenBank/DDBJ databases">
        <title>Genomes of Cryomorphaceae.</title>
        <authorList>
            <person name="Bowman J.P."/>
        </authorList>
    </citation>
    <scope>NUCLEOTIDE SEQUENCE [LARGE SCALE GENOMIC DNA]</scope>
    <source>
        <strain evidence="3 4">KCTC 52047</strain>
    </source>
</reference>
<dbReference type="OrthoDB" id="1466992at2"/>
<keyword evidence="4" id="KW-1185">Reference proteome</keyword>
<name>A0A6N6M4X1_9FLAO</name>
<feature type="domain" description="Outer membrane protein beta-barrel" evidence="2">
    <location>
        <begin position="25"/>
        <end position="217"/>
    </location>
</feature>
<evidence type="ECO:0000259" key="2">
    <source>
        <dbReference type="Pfam" id="PF13568"/>
    </source>
</evidence>
<gene>
    <name evidence="3" type="ORF">F3059_11840</name>
</gene>
<protein>
    <submittedName>
        <fullName evidence="3">PorT family protein</fullName>
    </submittedName>
</protein>
<organism evidence="3 4">
    <name type="scientific">Salibacter halophilus</name>
    <dbReference type="NCBI Taxonomy" id="1803916"/>
    <lineage>
        <taxon>Bacteria</taxon>
        <taxon>Pseudomonadati</taxon>
        <taxon>Bacteroidota</taxon>
        <taxon>Flavobacteriia</taxon>
        <taxon>Flavobacteriales</taxon>
        <taxon>Salibacteraceae</taxon>
        <taxon>Salibacter</taxon>
    </lineage>
</organism>
<feature type="signal peptide" evidence="1">
    <location>
        <begin position="1"/>
        <end position="25"/>
    </location>
</feature>
<evidence type="ECO:0000313" key="4">
    <source>
        <dbReference type="Proteomes" id="UP000435357"/>
    </source>
</evidence>
<feature type="chain" id="PRO_5026765079" evidence="1">
    <location>
        <begin position="26"/>
        <end position="251"/>
    </location>
</feature>